<evidence type="ECO:0000256" key="7">
    <source>
        <dbReference type="ARBA" id="ARBA00022553"/>
    </source>
</evidence>
<dbReference type="OrthoDB" id="271164at2759"/>
<keyword evidence="14" id="KW-1185">Reference proteome</keyword>
<dbReference type="InterPro" id="IPR036871">
    <property type="entry name" value="PX_dom_sf"/>
</dbReference>
<dbReference type="InterPro" id="IPR027267">
    <property type="entry name" value="AH/BAR_dom_sf"/>
</dbReference>
<evidence type="ECO:0000256" key="3">
    <source>
        <dbReference type="ARBA" id="ARBA00004555"/>
    </source>
</evidence>
<evidence type="ECO:0000313" key="13">
    <source>
        <dbReference type="EMBL" id="QID85440.1"/>
    </source>
</evidence>
<keyword evidence="10" id="KW-0472">Membrane</keyword>
<evidence type="ECO:0000256" key="1">
    <source>
        <dbReference type="ARBA" id="ARBA00004287"/>
    </source>
</evidence>
<feature type="region of interest" description="Disordered" evidence="11">
    <location>
        <begin position="142"/>
        <end position="271"/>
    </location>
</feature>
<feature type="compositionally biased region" description="Basic and acidic residues" evidence="11">
    <location>
        <begin position="38"/>
        <end position="48"/>
    </location>
</feature>
<evidence type="ECO:0000256" key="5">
    <source>
        <dbReference type="ARBA" id="ARBA00022448"/>
    </source>
</evidence>
<dbReference type="Proteomes" id="UP000501346">
    <property type="component" value="Chromosome SeVIII-SeXV"/>
</dbReference>
<feature type="domain" description="PX" evidence="12">
    <location>
        <begin position="282"/>
        <end position="397"/>
    </location>
</feature>
<dbReference type="Pfam" id="PF09325">
    <property type="entry name" value="Vps5"/>
    <property type="match status" value="1"/>
</dbReference>
<dbReference type="SMART" id="SM00312">
    <property type="entry name" value="PX"/>
    <property type="match status" value="1"/>
</dbReference>
<dbReference type="FunFam" id="1.20.1270.60:FF:000022">
    <property type="entry name" value="Sorting nexin 3 protein"/>
    <property type="match status" value="1"/>
</dbReference>
<feature type="compositionally biased region" description="Polar residues" evidence="11">
    <location>
        <begin position="142"/>
        <end position="154"/>
    </location>
</feature>
<keyword evidence="7" id="KW-0597">Phosphoprotein</keyword>
<dbReference type="Pfam" id="PF00787">
    <property type="entry name" value="PX"/>
    <property type="match status" value="1"/>
</dbReference>
<dbReference type="EMBL" id="CP049005">
    <property type="protein sequence ID" value="QID85440.1"/>
    <property type="molecule type" value="Genomic_DNA"/>
</dbReference>
<evidence type="ECO:0000256" key="9">
    <source>
        <dbReference type="ARBA" id="ARBA00023034"/>
    </source>
</evidence>
<gene>
    <name evidence="13" type="primary">VPS5_2</name>
    <name evidence="13" type="ORF">GRS66_008016</name>
</gene>
<keyword evidence="9" id="KW-0333">Golgi apparatus</keyword>
<dbReference type="Gene3D" id="1.20.1270.60">
    <property type="entry name" value="Arfaptin homology (AH) domain/BAR domain"/>
    <property type="match status" value="1"/>
</dbReference>
<evidence type="ECO:0000256" key="8">
    <source>
        <dbReference type="ARBA" id="ARBA00022927"/>
    </source>
</evidence>
<dbReference type="SUPFAM" id="SSF64268">
    <property type="entry name" value="PX domain"/>
    <property type="match status" value="1"/>
</dbReference>
<dbReference type="CDD" id="cd07627">
    <property type="entry name" value="BAR_Vps5p"/>
    <property type="match status" value="1"/>
</dbReference>
<evidence type="ECO:0000256" key="6">
    <source>
        <dbReference type="ARBA" id="ARBA00022490"/>
    </source>
</evidence>
<feature type="compositionally biased region" description="Polar residues" evidence="11">
    <location>
        <begin position="22"/>
        <end position="33"/>
    </location>
</feature>
<proteinExistence type="inferred from homology"/>
<evidence type="ECO:0000256" key="2">
    <source>
        <dbReference type="ARBA" id="ARBA00004496"/>
    </source>
</evidence>
<dbReference type="AlphaFoldDB" id="A0A6C1E987"/>
<evidence type="ECO:0000259" key="12">
    <source>
        <dbReference type="PROSITE" id="PS50195"/>
    </source>
</evidence>
<dbReference type="GO" id="GO:0015031">
    <property type="term" value="P:protein transport"/>
    <property type="evidence" value="ECO:0007669"/>
    <property type="project" value="UniProtKB-KW"/>
</dbReference>
<dbReference type="GO" id="GO:0045053">
    <property type="term" value="P:protein retention in Golgi apparatus"/>
    <property type="evidence" value="ECO:0007669"/>
    <property type="project" value="TreeGrafter"/>
</dbReference>
<evidence type="ECO:0000256" key="11">
    <source>
        <dbReference type="SAM" id="MobiDB-lite"/>
    </source>
</evidence>
<feature type="compositionally biased region" description="Polar residues" evidence="11">
    <location>
        <begin position="181"/>
        <end position="194"/>
    </location>
</feature>
<dbReference type="GO" id="GO:0042147">
    <property type="term" value="P:retrograde transport, endosome to Golgi"/>
    <property type="evidence" value="ECO:0007669"/>
    <property type="project" value="TreeGrafter"/>
</dbReference>
<dbReference type="GO" id="GO:0005768">
    <property type="term" value="C:endosome"/>
    <property type="evidence" value="ECO:0007669"/>
    <property type="project" value="TreeGrafter"/>
</dbReference>
<keyword evidence="5" id="KW-0813">Transport</keyword>
<feature type="compositionally biased region" description="Basic and acidic residues" evidence="11">
    <location>
        <begin position="198"/>
        <end position="207"/>
    </location>
</feature>
<dbReference type="PROSITE" id="PS50195">
    <property type="entry name" value="PX"/>
    <property type="match status" value="1"/>
</dbReference>
<feature type="region of interest" description="Disordered" evidence="11">
    <location>
        <begin position="1"/>
        <end position="60"/>
    </location>
</feature>
<dbReference type="GO" id="GO:0032266">
    <property type="term" value="F:phosphatidylinositol-3-phosphate binding"/>
    <property type="evidence" value="ECO:0007669"/>
    <property type="project" value="UniProtKB-ARBA"/>
</dbReference>
<keyword evidence="6" id="KW-0963">Cytoplasm</keyword>
<dbReference type="CDD" id="cd06861">
    <property type="entry name" value="PX_Vps5p"/>
    <property type="match status" value="1"/>
</dbReference>
<organism evidence="13 14">
    <name type="scientific">Saccharomyces pastorianus</name>
    <name type="common">Lager yeast</name>
    <name type="synonym">Saccharomyces cerevisiae x Saccharomyces eubayanus</name>
    <dbReference type="NCBI Taxonomy" id="27292"/>
    <lineage>
        <taxon>Eukaryota</taxon>
        <taxon>Fungi</taxon>
        <taxon>Dikarya</taxon>
        <taxon>Ascomycota</taxon>
        <taxon>Saccharomycotina</taxon>
        <taxon>Saccharomycetes</taxon>
        <taxon>Saccharomycetales</taxon>
        <taxon>Saccharomycetaceae</taxon>
        <taxon>Saccharomyces</taxon>
    </lineage>
</organism>
<evidence type="ECO:0000256" key="10">
    <source>
        <dbReference type="ARBA" id="ARBA00023136"/>
    </source>
</evidence>
<evidence type="ECO:0000313" key="14">
    <source>
        <dbReference type="Proteomes" id="UP000501346"/>
    </source>
</evidence>
<dbReference type="Gene3D" id="3.30.1520.10">
    <property type="entry name" value="Phox-like domain"/>
    <property type="match status" value="1"/>
</dbReference>
<dbReference type="GO" id="GO:0030904">
    <property type="term" value="C:retromer complex"/>
    <property type="evidence" value="ECO:0007669"/>
    <property type="project" value="UniProtKB-ARBA"/>
</dbReference>
<accession>A0A6C1E987</accession>
<dbReference type="PANTHER" id="PTHR10555:SF170">
    <property type="entry name" value="FI18122P1"/>
    <property type="match status" value="1"/>
</dbReference>
<comment type="subcellular location">
    <subcellularLocation>
        <location evidence="2">Cytoplasm</location>
    </subcellularLocation>
    <subcellularLocation>
        <location evidence="3">Golgi apparatus</location>
    </subcellularLocation>
    <subcellularLocation>
        <location evidence="1">Membrane</location>
        <topology evidence="1">Peripheral membrane protein</topology>
        <orientation evidence="1">Cytoplasmic side</orientation>
    </subcellularLocation>
</comment>
<dbReference type="InterPro" id="IPR001683">
    <property type="entry name" value="PX_dom"/>
</dbReference>
<dbReference type="InterPro" id="IPR037868">
    <property type="entry name" value="PX_Vps5"/>
</dbReference>
<feature type="compositionally biased region" description="Basic residues" evidence="11">
    <location>
        <begin position="171"/>
        <end position="180"/>
    </location>
</feature>
<protein>
    <submittedName>
        <fullName evidence="13">Vacuolar protein sorting-associated protein 5</fullName>
    </submittedName>
</protein>
<dbReference type="GO" id="GO:0005829">
    <property type="term" value="C:cytosol"/>
    <property type="evidence" value="ECO:0007669"/>
    <property type="project" value="GOC"/>
</dbReference>
<evidence type="ECO:0000256" key="4">
    <source>
        <dbReference type="ARBA" id="ARBA00010883"/>
    </source>
</evidence>
<reference evidence="13 14" key="1">
    <citation type="journal article" date="2019" name="BMC Genomics">
        <title>Chromosome level assembly and comparative genome analysis confirm lager-brewing yeasts originated from a single hybridization.</title>
        <authorList>
            <person name="Salazar A.N."/>
            <person name="Gorter de Vries A.R."/>
            <person name="van den Broek M."/>
            <person name="Brouwers N."/>
            <person name="de la Torre Cortes P."/>
            <person name="Kuijpers N.G.A."/>
            <person name="Daran J.G."/>
            <person name="Abeel T."/>
        </authorList>
    </citation>
    <scope>NUCLEOTIDE SEQUENCE [LARGE SCALE GENOMIC DNA]</scope>
    <source>
        <strain evidence="13 14">CBS 1483</strain>
    </source>
</reference>
<dbReference type="InterPro" id="IPR015404">
    <property type="entry name" value="Vps5_C"/>
</dbReference>
<dbReference type="GO" id="GO:0005794">
    <property type="term" value="C:Golgi apparatus"/>
    <property type="evidence" value="ECO:0007669"/>
    <property type="project" value="UniProtKB-SubCell"/>
</dbReference>
<comment type="similarity">
    <text evidence="4">Belongs to the sorting nexin family.</text>
</comment>
<keyword evidence="8" id="KW-0653">Protein transport</keyword>
<name>A0A6C1E987_SACPS</name>
<feature type="compositionally biased region" description="Acidic residues" evidence="11">
    <location>
        <begin position="208"/>
        <end position="218"/>
    </location>
</feature>
<dbReference type="PANTHER" id="PTHR10555">
    <property type="entry name" value="SORTING NEXIN"/>
    <property type="match status" value="1"/>
</dbReference>
<dbReference type="InterPro" id="IPR035803">
    <property type="entry name" value="BAR_Vps5"/>
</dbReference>
<sequence length="678" mass="76429">MDYEENLEAPVWDELNHEEDSAQNAIPNQSESVGKSPALREGDTKLPKDSTSFDNGTDVHIAPKWKDPGLSIADNLLVEEQEDNDNSKANALIDSLAPEKDPIAALKNDATQFLVMKDSSDALFAGNANSPLVFDDAIINGDTSTSANSKNISGRRSGKPRILFDSTKSQRNSRRIHSLKTTKTITSDNASKSSFIDPLKKAEKENEFVEEPLDDENENEKKGTNEGNTAASTKKSILEQVDKPLYNLPQRTENTASPAKAEGDSKKVRNTKAEPNVSFAKQDFNVEVKDPVKVGELTSAHVEYTVISESPLLDLKYSQVSRRYRDFRWLYRQLQNNHWGKVIPPPPEKQSVGSFKQDFIENRRFQMDAMLTKICQDSILQKDKDFLLFLTSDNFSSDSKSRAYTTGSGAINDSNDLSEIRISEIKLLGAEDAADVLKNGGIDAESHKGFMSISFTSLPKYNETDEFFIEKKRKLDELEDSLKKLGKSLEMVDTSRNSLAASTDEFSGMIETLASLSVSEPNSELLNNFANAHRSIKSSLERSSLQETLTMGVMLDDYIRSLASVKAIFNQRAKLGYLLVIIENDMKKKHSQLEKMGQNIHSEKFKETKKEFLTFERHYNLTKTKWQEVGERIKDEFQNFSIDKIREFRNGMEISLEAAIESQKECIELWETFYQTSL</sequence>